<name>A0A6M0S151_9CYAN</name>
<feature type="chain" id="PRO_5026991562" evidence="1">
    <location>
        <begin position="34"/>
        <end position="127"/>
    </location>
</feature>
<keyword evidence="1" id="KW-0732">Signal</keyword>
<organism evidence="2 3">
    <name type="scientific">Adonisia turfae CCMR0082</name>
    <dbReference type="NCBI Taxonomy" id="2304604"/>
    <lineage>
        <taxon>Bacteria</taxon>
        <taxon>Bacillati</taxon>
        <taxon>Cyanobacteriota</taxon>
        <taxon>Adonisia</taxon>
        <taxon>Adonisia turfae</taxon>
    </lineage>
</organism>
<dbReference type="Proteomes" id="UP000473574">
    <property type="component" value="Unassembled WGS sequence"/>
</dbReference>
<evidence type="ECO:0000256" key="1">
    <source>
        <dbReference type="SAM" id="SignalP"/>
    </source>
</evidence>
<dbReference type="RefSeq" id="WP_163660023.1">
    <property type="nucleotide sequence ID" value="NZ_QZCE01000001.1"/>
</dbReference>
<protein>
    <submittedName>
        <fullName evidence="2">Uncharacterized protein</fullName>
    </submittedName>
</protein>
<comment type="caution">
    <text evidence="2">The sequence shown here is derived from an EMBL/GenBank/DDBJ whole genome shotgun (WGS) entry which is preliminary data.</text>
</comment>
<accession>A0A6M0S151</accession>
<gene>
    <name evidence="2" type="ORF">D0962_04080</name>
</gene>
<dbReference type="AlphaFoldDB" id="A0A6M0S151"/>
<proteinExistence type="predicted"/>
<feature type="signal peptide" evidence="1">
    <location>
        <begin position="1"/>
        <end position="33"/>
    </location>
</feature>
<evidence type="ECO:0000313" key="2">
    <source>
        <dbReference type="EMBL" id="NEZ61960.1"/>
    </source>
</evidence>
<reference evidence="2 3" key="1">
    <citation type="journal article" date="2020" name="Microb. Ecol.">
        <title>Ecogenomics of the Marine Benthic Filamentous Cyanobacterium Adonisia.</title>
        <authorList>
            <person name="Walter J.M."/>
            <person name="Coutinho F.H."/>
            <person name="Leomil L."/>
            <person name="Hargreaves P.I."/>
            <person name="Campeao M.E."/>
            <person name="Vieira V.V."/>
            <person name="Silva B.S."/>
            <person name="Fistarol G.O."/>
            <person name="Salomon P.S."/>
            <person name="Sawabe T."/>
            <person name="Mino S."/>
            <person name="Hosokawa M."/>
            <person name="Miyashita H."/>
            <person name="Maruyama F."/>
            <person name="van Verk M.C."/>
            <person name="Dutilh B.E."/>
            <person name="Thompson C.C."/>
            <person name="Thompson F.L."/>
        </authorList>
    </citation>
    <scope>NUCLEOTIDE SEQUENCE [LARGE SCALE GENOMIC DNA]</scope>
    <source>
        <strain evidence="2 3">CCMR0082</strain>
    </source>
</reference>
<sequence>MIPIRDKLFRIFDKMVAACAAAVGLTFSTPVLAENIAFDYHQKKLGVLSIEERVESVRSQLSQRQLDGVSESSFEKSDNLSNQVLEPKSSRTAISQWRNYWNDWNDWVNWRDWRDWNDWSDWSNWRF</sequence>
<dbReference type="EMBL" id="QZCE01000001">
    <property type="protein sequence ID" value="NEZ61960.1"/>
    <property type="molecule type" value="Genomic_DNA"/>
</dbReference>
<evidence type="ECO:0000313" key="3">
    <source>
        <dbReference type="Proteomes" id="UP000473574"/>
    </source>
</evidence>